<name>A0A9J5XUB5_SOLCO</name>
<dbReference type="SMART" id="SM01045">
    <property type="entry name" value="BURP"/>
    <property type="match status" value="1"/>
</dbReference>
<reference evidence="3 4" key="1">
    <citation type="submission" date="2020-09" db="EMBL/GenBank/DDBJ databases">
        <title>De no assembly of potato wild relative species, Solanum commersonii.</title>
        <authorList>
            <person name="Cho K."/>
        </authorList>
    </citation>
    <scope>NUCLEOTIDE SEQUENCE [LARGE SCALE GENOMIC DNA]</scope>
    <source>
        <strain evidence="3">LZ3.2</strain>
        <tissue evidence="3">Leaf</tissue>
    </source>
</reference>
<feature type="domain" description="BURP" evidence="2">
    <location>
        <begin position="295"/>
        <end position="506"/>
    </location>
</feature>
<dbReference type="Pfam" id="PF03181">
    <property type="entry name" value="BURP"/>
    <property type="match status" value="1"/>
</dbReference>
<accession>A0A9J5XUB5</accession>
<dbReference type="InterPro" id="IPR044816">
    <property type="entry name" value="BURP"/>
</dbReference>
<keyword evidence="1" id="KW-0732">Signal</keyword>
<feature type="signal peptide" evidence="1">
    <location>
        <begin position="1"/>
        <end position="22"/>
    </location>
</feature>
<dbReference type="OrthoDB" id="1263882at2759"/>
<organism evidence="3 4">
    <name type="scientific">Solanum commersonii</name>
    <name type="common">Commerson's wild potato</name>
    <name type="synonym">Commerson's nightshade</name>
    <dbReference type="NCBI Taxonomy" id="4109"/>
    <lineage>
        <taxon>Eukaryota</taxon>
        <taxon>Viridiplantae</taxon>
        <taxon>Streptophyta</taxon>
        <taxon>Embryophyta</taxon>
        <taxon>Tracheophyta</taxon>
        <taxon>Spermatophyta</taxon>
        <taxon>Magnoliopsida</taxon>
        <taxon>eudicotyledons</taxon>
        <taxon>Gunneridae</taxon>
        <taxon>Pentapetalae</taxon>
        <taxon>asterids</taxon>
        <taxon>lamiids</taxon>
        <taxon>Solanales</taxon>
        <taxon>Solanaceae</taxon>
        <taxon>Solanoideae</taxon>
        <taxon>Solaneae</taxon>
        <taxon>Solanum</taxon>
    </lineage>
</organism>
<gene>
    <name evidence="3" type="ORF">H5410_042437</name>
</gene>
<dbReference type="Proteomes" id="UP000824120">
    <property type="component" value="Chromosome 8"/>
</dbReference>
<protein>
    <recommendedName>
        <fullName evidence="2">BURP domain-containing protein</fullName>
    </recommendedName>
</protein>
<evidence type="ECO:0000313" key="4">
    <source>
        <dbReference type="Proteomes" id="UP000824120"/>
    </source>
</evidence>
<evidence type="ECO:0000259" key="2">
    <source>
        <dbReference type="PROSITE" id="PS51277"/>
    </source>
</evidence>
<evidence type="ECO:0000313" key="3">
    <source>
        <dbReference type="EMBL" id="KAG5591923.1"/>
    </source>
</evidence>
<sequence length="513" mass="58323">MELHHQYYFFTLFSVIFVVSHAANLSPEVYWRVKLPNTPMPTPIKDALHVSENELHKVRQPWGVGSWYQAAPENELHKVRQPWGVLSWYQAASENELHKVRQPWGVGAWYQAAPENELHKVRQPWGVGAWYQAAPENELHKVRQPWGVGAWYQAAPENELHKVRQPWGVGAWYQAAPENELHKVRQPWGVGAWYQAAPENELHKVRQPWGVGAWYQAAPENKLHKVRQPWGVGAWYQAASENELHKVHQPWGVGAWYQAAPENELHKVRQPYGVSRWYNDAAKKDLNDNHPVTPYFFETDLHQGKKMNLQSLKNYNPAPILPRKVVDSIAFSSDKIEEILNHFSVDKDSERAKDIKKTIKMCEEPAGNGEVKHCATSLESMIDFTLSHLGTNNIIAISTEVEKETPEVQTYTIEKVEEKANGKGVVCHKVAYPYAVHFCHDVGSTRTFMVSMVGADGTKVNAVSVCHEDTASMNPKALPFQLLNVKPGDKPICHFTLDDQIALFPSQNALAEN</sequence>
<keyword evidence="4" id="KW-1185">Reference proteome</keyword>
<evidence type="ECO:0000256" key="1">
    <source>
        <dbReference type="SAM" id="SignalP"/>
    </source>
</evidence>
<comment type="caution">
    <text evidence="3">The sequence shown here is derived from an EMBL/GenBank/DDBJ whole genome shotgun (WGS) entry which is preliminary data.</text>
</comment>
<dbReference type="PANTHER" id="PTHR31236">
    <property type="entry name" value="BURP DOMAIN PROTEIN USPL1-LIKE"/>
    <property type="match status" value="1"/>
</dbReference>
<dbReference type="PANTHER" id="PTHR31236:SF47">
    <property type="entry name" value="BURP DOMAIN-CONTAINING PROTEIN"/>
    <property type="match status" value="1"/>
</dbReference>
<proteinExistence type="predicted"/>
<dbReference type="AlphaFoldDB" id="A0A9J5XUB5"/>
<dbReference type="PROSITE" id="PS51277">
    <property type="entry name" value="BURP"/>
    <property type="match status" value="1"/>
</dbReference>
<dbReference type="InterPro" id="IPR004873">
    <property type="entry name" value="BURP_dom"/>
</dbReference>
<feature type="chain" id="PRO_5039917885" description="BURP domain-containing protein" evidence="1">
    <location>
        <begin position="23"/>
        <end position="513"/>
    </location>
</feature>
<dbReference type="EMBL" id="JACXVP010000008">
    <property type="protein sequence ID" value="KAG5591923.1"/>
    <property type="molecule type" value="Genomic_DNA"/>
</dbReference>